<keyword evidence="1" id="KW-0433">Leucine-rich repeat</keyword>
<evidence type="ECO:0000256" key="4">
    <source>
        <dbReference type="SAM" id="MobiDB-lite"/>
    </source>
</evidence>
<dbReference type="PANTHER" id="PTHR11017">
    <property type="entry name" value="LEUCINE-RICH REPEAT-CONTAINING PROTEIN"/>
    <property type="match status" value="1"/>
</dbReference>
<keyword evidence="2" id="KW-0677">Repeat</keyword>
<evidence type="ECO:0000259" key="6">
    <source>
        <dbReference type="Pfam" id="PF23286"/>
    </source>
</evidence>
<gene>
    <name evidence="7" type="ORF">EZV62_026303</name>
</gene>
<dbReference type="AlphaFoldDB" id="A0A5C7GR93"/>
<keyword evidence="8" id="KW-1185">Reference proteome</keyword>
<proteinExistence type="predicted"/>
<reference evidence="8" key="1">
    <citation type="journal article" date="2019" name="Gigascience">
        <title>De novo genome assembly of the endangered Acer yangbiense, a plant species with extremely small populations endemic to Yunnan Province, China.</title>
        <authorList>
            <person name="Yang J."/>
            <person name="Wariss H.M."/>
            <person name="Tao L."/>
            <person name="Zhang R."/>
            <person name="Yun Q."/>
            <person name="Hollingsworth P."/>
            <person name="Dao Z."/>
            <person name="Luo G."/>
            <person name="Guo H."/>
            <person name="Ma Y."/>
            <person name="Sun W."/>
        </authorList>
    </citation>
    <scope>NUCLEOTIDE SEQUENCE [LARGE SCALE GENOMIC DNA]</scope>
    <source>
        <strain evidence="8">cv. Malutang</strain>
    </source>
</reference>
<dbReference type="InterPro" id="IPR058546">
    <property type="entry name" value="RPS4B/Roq1-like_LRR"/>
</dbReference>
<evidence type="ECO:0000313" key="7">
    <source>
        <dbReference type="EMBL" id="TXG47009.1"/>
    </source>
</evidence>
<organism evidence="7 8">
    <name type="scientific">Acer yangbiense</name>
    <dbReference type="NCBI Taxonomy" id="1000413"/>
    <lineage>
        <taxon>Eukaryota</taxon>
        <taxon>Viridiplantae</taxon>
        <taxon>Streptophyta</taxon>
        <taxon>Embryophyta</taxon>
        <taxon>Tracheophyta</taxon>
        <taxon>Spermatophyta</taxon>
        <taxon>Magnoliopsida</taxon>
        <taxon>eudicotyledons</taxon>
        <taxon>Gunneridae</taxon>
        <taxon>Pentapetalae</taxon>
        <taxon>rosids</taxon>
        <taxon>malvids</taxon>
        <taxon>Sapindales</taxon>
        <taxon>Sapindaceae</taxon>
        <taxon>Hippocastanoideae</taxon>
        <taxon>Acereae</taxon>
        <taxon>Acer</taxon>
    </lineage>
</organism>
<dbReference type="Gene3D" id="3.80.10.10">
    <property type="entry name" value="Ribonuclease Inhibitor"/>
    <property type="match status" value="3"/>
</dbReference>
<evidence type="ECO:0000259" key="5">
    <source>
        <dbReference type="Pfam" id="PF20160"/>
    </source>
</evidence>
<keyword evidence="3" id="KW-0611">Plant defense</keyword>
<dbReference type="Pfam" id="PF20160">
    <property type="entry name" value="C-JID"/>
    <property type="match status" value="1"/>
</dbReference>
<protein>
    <submittedName>
        <fullName evidence="7">Uncharacterized protein</fullName>
    </submittedName>
</protein>
<dbReference type="PANTHER" id="PTHR11017:SF573">
    <property type="entry name" value="ADP-RIBOSYL CYCLASE_CYCLIC ADP-RIBOSE HYDROLASE"/>
    <property type="match status" value="1"/>
</dbReference>
<sequence length="922" mass="103367">MYNLRTLIVKYGMVHFRNGGLDYLPDKLRYLHWEGYPLEELPSSFNPENLVELDLTMSKIKQLWEGGTLVPNLKRLNLENSLNLISIPNLSNIPSVEIIDLEFCSSLIEIHSSRECPKLKQMNLRYCNNLISIPDLSNIPSAEIINLEYCSSLIEIHSSRECPKLKKLNLANCSNLISIPDLSDIPSVESINLKDCISLREIHSSRERPNLKRLNLSFCENLIRISNIPSAKSINLEYCSSLLEIHSSRECPKNLHSLHPLNCSNLRSFPSNIHIEGSEFSLYGCISLTKFPHISGNIKRLRLSGSGVEEVPSTIQSLSKLESINMQDCRGLKCISKSICKLKSLSWLDLSGCCKLESFPDILEGMELKYLNLRGTAIKELSPSIGNLNRLEELILSDCKNLEKLPSSLQYLEARNCKQLIQSLPEVKGSICLPGSEIPECFSYKNIGSSINIPVLRNDCGRSSYIMGFAVCLAFRFKGYNVFPPGSLAVRYNFYIETSIGRSEGLHNESISVFGLGKVIFGLDHIVLGYKLSRKCYEFFQELDTLLANRGLSDHYVGTSFVFSLRSNDSFTNSICHGPGCELKYCGIQPIYVRAQVMNFVSINQDTGDTSGCNDTVEEICEPHPTKICTEEKDFEGFIDDNSNFNSNNNNCKETAIEELDLELRLGHSSFYDARKKDCEVKYCGIQLIYVQAQDMNSVAINQDTGDTSGYNDTAAETCEPHPTSVCTEAKDSERSIDDNNNFNGSNNNNRKETAIEELDLELRLGHSSLYDACRKDCEAKHCGIHPIYVQSHVMDSVAINQDTGDKSRSNDSEETCETHPTRIWLKIKSILLDIVGLCSSTTMAAGDWCGYAVHLLWISVSLVVSHSKFHIVNGNVRTLTFLCADQLKVERASMLCLYYQVSASFQLLYADSVEECLECGV</sequence>
<dbReference type="SUPFAM" id="SSF52058">
    <property type="entry name" value="L domain-like"/>
    <property type="match status" value="2"/>
</dbReference>
<dbReference type="OrthoDB" id="2018313at2759"/>
<feature type="domain" description="C-JID" evidence="5">
    <location>
        <begin position="433"/>
        <end position="593"/>
    </location>
</feature>
<dbReference type="Pfam" id="PF23286">
    <property type="entry name" value="LRR_13"/>
    <property type="match status" value="1"/>
</dbReference>
<dbReference type="InterPro" id="IPR032675">
    <property type="entry name" value="LRR_dom_sf"/>
</dbReference>
<dbReference type="Proteomes" id="UP000323000">
    <property type="component" value="Chromosome 13"/>
</dbReference>
<accession>A0A5C7GR93</accession>
<dbReference type="InterPro" id="IPR045344">
    <property type="entry name" value="C-JID"/>
</dbReference>
<evidence type="ECO:0000256" key="2">
    <source>
        <dbReference type="ARBA" id="ARBA00022737"/>
    </source>
</evidence>
<dbReference type="InterPro" id="IPR044974">
    <property type="entry name" value="Disease_R_plants"/>
</dbReference>
<name>A0A5C7GR93_9ROSI</name>
<feature type="region of interest" description="Disordered" evidence="4">
    <location>
        <begin position="731"/>
        <end position="750"/>
    </location>
</feature>
<evidence type="ECO:0000256" key="3">
    <source>
        <dbReference type="ARBA" id="ARBA00022821"/>
    </source>
</evidence>
<dbReference type="EMBL" id="VAHF01000013">
    <property type="protein sequence ID" value="TXG47009.1"/>
    <property type="molecule type" value="Genomic_DNA"/>
</dbReference>
<comment type="caution">
    <text evidence="7">The sequence shown here is derived from an EMBL/GenBank/DDBJ whole genome shotgun (WGS) entry which is preliminary data.</text>
</comment>
<evidence type="ECO:0000313" key="8">
    <source>
        <dbReference type="Proteomes" id="UP000323000"/>
    </source>
</evidence>
<feature type="compositionally biased region" description="Low complexity" evidence="4">
    <location>
        <begin position="740"/>
        <end position="749"/>
    </location>
</feature>
<evidence type="ECO:0000256" key="1">
    <source>
        <dbReference type="ARBA" id="ARBA00022614"/>
    </source>
</evidence>
<dbReference type="GO" id="GO:0006952">
    <property type="term" value="P:defense response"/>
    <property type="evidence" value="ECO:0007669"/>
    <property type="project" value="InterPro"/>
</dbReference>
<feature type="domain" description="Disease resistance protein RPS4B/Roq1-like leucine-rich repeats" evidence="6">
    <location>
        <begin position="342"/>
        <end position="412"/>
    </location>
</feature>